<keyword evidence="3" id="KW-1185">Reference proteome</keyword>
<proteinExistence type="predicted"/>
<name>A0AAD4TG95_9MAGN</name>
<comment type="caution">
    <text evidence="2">The sequence shown here is derived from an EMBL/GenBank/DDBJ whole genome shotgun (WGS) entry which is preliminary data.</text>
</comment>
<reference evidence="2" key="1">
    <citation type="submission" date="2022-04" db="EMBL/GenBank/DDBJ databases">
        <title>A functionally conserved STORR gene fusion in Papaver species that diverged 16.8 million years ago.</title>
        <authorList>
            <person name="Catania T."/>
        </authorList>
    </citation>
    <scope>NUCLEOTIDE SEQUENCE</scope>
    <source>
        <strain evidence="2">S-188037</strain>
    </source>
</reference>
<dbReference type="SUPFAM" id="SSF52047">
    <property type="entry name" value="RNI-like"/>
    <property type="match status" value="1"/>
</dbReference>
<feature type="domain" description="FBD" evidence="1">
    <location>
        <begin position="256"/>
        <end position="337"/>
    </location>
</feature>
<dbReference type="InterPro" id="IPR050232">
    <property type="entry name" value="FBL13/AtMIF1-like"/>
</dbReference>
<dbReference type="Pfam" id="PF23622">
    <property type="entry name" value="LRR_At1g61320_AtMIF1"/>
    <property type="match status" value="1"/>
</dbReference>
<dbReference type="Proteomes" id="UP001202328">
    <property type="component" value="Unassembled WGS sequence"/>
</dbReference>
<dbReference type="InterPro" id="IPR055357">
    <property type="entry name" value="LRR_At1g61320_AtMIF1"/>
</dbReference>
<dbReference type="Gene3D" id="3.80.10.10">
    <property type="entry name" value="Ribonuclease Inhibitor"/>
    <property type="match status" value="1"/>
</dbReference>
<sequence length="342" mass="38915">MYTLPPCIFPHPSVSQLILTGCKLVSSFYKSFTSVKIPKLTSVELQKDSVYDLVSKCPCLEELHLLHCKIPSPFFELNVPKSNLKCLVFQSCVSNEWFDSLKHASIHIPTLLKLKYQGSFRSGYLSLYNSENIVEAEIDIYSSPHNKQKLLCKLLMDLQSVKSLTLFSVKLEVLNRNGGISLLAPLNNLRHLTVTVKLGQADKELLGLMCLLRSSPNLETLSIDFHRDLETEDEMLSTVYNVDEEAVRQLHLLSSECVAHLMKIKINDFLGTKVEMEFVEHILRSSLCLKEMVICIRTRYYLNFAIRTEHYEALKKKSIASLLACTRASPDARILIEGDHTY</sequence>
<dbReference type="InterPro" id="IPR006566">
    <property type="entry name" value="FBD"/>
</dbReference>
<dbReference type="SMART" id="SM00579">
    <property type="entry name" value="FBD"/>
    <property type="match status" value="1"/>
</dbReference>
<evidence type="ECO:0000259" key="1">
    <source>
        <dbReference type="SMART" id="SM00579"/>
    </source>
</evidence>
<dbReference type="EMBL" id="JAJJMB010001069">
    <property type="protein sequence ID" value="KAI3959495.1"/>
    <property type="molecule type" value="Genomic_DNA"/>
</dbReference>
<evidence type="ECO:0000313" key="2">
    <source>
        <dbReference type="EMBL" id="KAI3959495.1"/>
    </source>
</evidence>
<organism evidence="2 3">
    <name type="scientific">Papaver atlanticum</name>
    <dbReference type="NCBI Taxonomy" id="357466"/>
    <lineage>
        <taxon>Eukaryota</taxon>
        <taxon>Viridiplantae</taxon>
        <taxon>Streptophyta</taxon>
        <taxon>Embryophyta</taxon>
        <taxon>Tracheophyta</taxon>
        <taxon>Spermatophyta</taxon>
        <taxon>Magnoliopsida</taxon>
        <taxon>Ranunculales</taxon>
        <taxon>Papaveraceae</taxon>
        <taxon>Papaveroideae</taxon>
        <taxon>Papaver</taxon>
    </lineage>
</organism>
<gene>
    <name evidence="2" type="ORF">MKW98_019085</name>
</gene>
<dbReference type="AlphaFoldDB" id="A0AAD4TG95"/>
<dbReference type="PANTHER" id="PTHR31900">
    <property type="entry name" value="F-BOX/RNI SUPERFAMILY PROTEIN-RELATED"/>
    <property type="match status" value="1"/>
</dbReference>
<dbReference type="InterPro" id="IPR032675">
    <property type="entry name" value="LRR_dom_sf"/>
</dbReference>
<dbReference type="PANTHER" id="PTHR31900:SF32">
    <property type="entry name" value="F-BOX_RNI_FBD-LIKE DOMAIN PROTEIN"/>
    <property type="match status" value="1"/>
</dbReference>
<protein>
    <recommendedName>
        <fullName evidence="1">FBD domain-containing protein</fullName>
    </recommendedName>
</protein>
<accession>A0AAD4TG95</accession>
<evidence type="ECO:0000313" key="3">
    <source>
        <dbReference type="Proteomes" id="UP001202328"/>
    </source>
</evidence>